<reference evidence="9 10" key="1">
    <citation type="submission" date="2023-02" db="EMBL/GenBank/DDBJ databases">
        <title>Dictyobacter halimunensis sp. nov., a new member of the class Ktedonobacteria from forest soil in a geothermal area.</title>
        <authorList>
            <person name="Rachmania M.K."/>
            <person name="Ningsih F."/>
            <person name="Sakai Y."/>
            <person name="Yabe S."/>
            <person name="Yokota A."/>
            <person name="Sjamsuridzal W."/>
        </authorList>
    </citation>
    <scope>NUCLEOTIDE SEQUENCE [LARGE SCALE GENOMIC DNA]</scope>
    <source>
        <strain evidence="9 10">S3.2.2.5</strain>
    </source>
</reference>
<feature type="transmembrane region" description="Helical" evidence="8">
    <location>
        <begin position="73"/>
        <end position="91"/>
    </location>
</feature>
<comment type="similarity">
    <text evidence="2 8">Belongs to the 4-toluene sulfonate uptake permease (TSUP) (TC 2.A.102) family.</text>
</comment>
<keyword evidence="10" id="KW-1185">Reference proteome</keyword>
<dbReference type="Pfam" id="PF01925">
    <property type="entry name" value="TauE"/>
    <property type="match status" value="1"/>
</dbReference>
<evidence type="ECO:0000256" key="6">
    <source>
        <dbReference type="ARBA" id="ARBA00022989"/>
    </source>
</evidence>
<evidence type="ECO:0000313" key="10">
    <source>
        <dbReference type="Proteomes" id="UP001344906"/>
    </source>
</evidence>
<comment type="caution">
    <text evidence="9">The sequence shown here is derived from an EMBL/GenBank/DDBJ whole genome shotgun (WGS) entry which is preliminary data.</text>
</comment>
<organism evidence="9 10">
    <name type="scientific">Dictyobacter halimunensis</name>
    <dbReference type="NCBI Taxonomy" id="3026934"/>
    <lineage>
        <taxon>Bacteria</taxon>
        <taxon>Bacillati</taxon>
        <taxon>Chloroflexota</taxon>
        <taxon>Ktedonobacteria</taxon>
        <taxon>Ktedonobacterales</taxon>
        <taxon>Dictyobacteraceae</taxon>
        <taxon>Dictyobacter</taxon>
    </lineage>
</organism>
<accession>A0ABQ6FSF1</accession>
<evidence type="ECO:0000256" key="5">
    <source>
        <dbReference type="ARBA" id="ARBA00022692"/>
    </source>
</evidence>
<sequence length="249" mass="26626">MTTAIIVLVVAVVFAGALMRATFGFGEAVISMPLLALLPISLHTSIALIGLAGLTVAGMTISSGWRHIDRSTLLVLSIATLLGIPVGLALVKFAPAGVITRILGAFLIVYSIYSLIRDAITRTATSLLPENRYWILPFGFAAGALGSAYNVTGIPVVVYGTLRRWNQSRFHGTLQAHFLIAGIFVVIGQALGGLWTGDLFLLYGLSLPAIIIATLLGMFLHRRIPTEKFKQYVFVIILALGVLLLINPS</sequence>
<evidence type="ECO:0000256" key="2">
    <source>
        <dbReference type="ARBA" id="ARBA00009142"/>
    </source>
</evidence>
<keyword evidence="5 8" id="KW-0812">Transmembrane</keyword>
<dbReference type="EMBL" id="BSRI01000002">
    <property type="protein sequence ID" value="GLV57185.1"/>
    <property type="molecule type" value="Genomic_DNA"/>
</dbReference>
<keyword evidence="3" id="KW-0813">Transport</keyword>
<evidence type="ECO:0000313" key="9">
    <source>
        <dbReference type="EMBL" id="GLV57185.1"/>
    </source>
</evidence>
<feature type="transmembrane region" description="Helical" evidence="8">
    <location>
        <begin position="35"/>
        <end position="61"/>
    </location>
</feature>
<evidence type="ECO:0000256" key="1">
    <source>
        <dbReference type="ARBA" id="ARBA00004651"/>
    </source>
</evidence>
<dbReference type="RefSeq" id="WP_338253116.1">
    <property type="nucleotide sequence ID" value="NZ_BSRI01000002.1"/>
</dbReference>
<feature type="transmembrane region" description="Helical" evidence="8">
    <location>
        <begin position="200"/>
        <end position="220"/>
    </location>
</feature>
<evidence type="ECO:0000256" key="7">
    <source>
        <dbReference type="ARBA" id="ARBA00023136"/>
    </source>
</evidence>
<evidence type="ECO:0000256" key="3">
    <source>
        <dbReference type="ARBA" id="ARBA00022448"/>
    </source>
</evidence>
<dbReference type="PANTHER" id="PTHR30269:SF37">
    <property type="entry name" value="MEMBRANE TRANSPORTER PROTEIN"/>
    <property type="match status" value="1"/>
</dbReference>
<dbReference type="InterPro" id="IPR052017">
    <property type="entry name" value="TSUP"/>
</dbReference>
<evidence type="ECO:0000256" key="4">
    <source>
        <dbReference type="ARBA" id="ARBA00022475"/>
    </source>
</evidence>
<feature type="transmembrane region" description="Helical" evidence="8">
    <location>
        <begin position="98"/>
        <end position="116"/>
    </location>
</feature>
<keyword evidence="7 8" id="KW-0472">Membrane</keyword>
<feature type="transmembrane region" description="Helical" evidence="8">
    <location>
        <begin position="6"/>
        <end position="23"/>
    </location>
</feature>
<keyword evidence="4 8" id="KW-1003">Cell membrane</keyword>
<evidence type="ECO:0000256" key="8">
    <source>
        <dbReference type="RuleBase" id="RU363041"/>
    </source>
</evidence>
<gene>
    <name evidence="9" type="ORF">KDH_40220</name>
</gene>
<protein>
    <recommendedName>
        <fullName evidence="8">Probable membrane transporter protein</fullName>
    </recommendedName>
</protein>
<feature type="transmembrane region" description="Helical" evidence="8">
    <location>
        <begin position="232"/>
        <end position="248"/>
    </location>
</feature>
<dbReference type="InterPro" id="IPR002781">
    <property type="entry name" value="TM_pro_TauE-like"/>
</dbReference>
<feature type="transmembrane region" description="Helical" evidence="8">
    <location>
        <begin position="174"/>
        <end position="194"/>
    </location>
</feature>
<dbReference type="PANTHER" id="PTHR30269">
    <property type="entry name" value="TRANSMEMBRANE PROTEIN YFCA"/>
    <property type="match status" value="1"/>
</dbReference>
<keyword evidence="6 8" id="KW-1133">Transmembrane helix</keyword>
<comment type="subcellular location">
    <subcellularLocation>
        <location evidence="1 8">Cell membrane</location>
        <topology evidence="1 8">Multi-pass membrane protein</topology>
    </subcellularLocation>
</comment>
<feature type="transmembrane region" description="Helical" evidence="8">
    <location>
        <begin position="136"/>
        <end position="162"/>
    </location>
</feature>
<name>A0ABQ6FSF1_9CHLR</name>
<proteinExistence type="inferred from homology"/>
<dbReference type="Proteomes" id="UP001344906">
    <property type="component" value="Unassembled WGS sequence"/>
</dbReference>